<evidence type="ECO:0000313" key="3">
    <source>
        <dbReference type="Proteomes" id="UP000077407"/>
    </source>
</evidence>
<dbReference type="GO" id="GO:0016491">
    <property type="term" value="F:oxidoreductase activity"/>
    <property type="evidence" value="ECO:0007669"/>
    <property type="project" value="InterPro"/>
</dbReference>
<comment type="caution">
    <text evidence="2">The sequence shown here is derived from an EMBL/GenBank/DDBJ whole genome shotgun (WGS) entry which is preliminary data.</text>
</comment>
<dbReference type="Proteomes" id="UP000077407">
    <property type="component" value="Unassembled WGS sequence"/>
</dbReference>
<dbReference type="InterPro" id="IPR012851">
    <property type="entry name" value="Spore_coat_CotF-like"/>
</dbReference>
<dbReference type="RefSeq" id="WP_063555026.1">
    <property type="nucleotide sequence ID" value="NZ_LITT01000011.1"/>
</dbReference>
<dbReference type="OrthoDB" id="1706542at2"/>
<feature type="domain" description="Rubrerythrin diiron-binding" evidence="1">
    <location>
        <begin position="25"/>
        <end position="69"/>
    </location>
</feature>
<dbReference type="SUPFAM" id="SSF47240">
    <property type="entry name" value="Ferritin-like"/>
    <property type="match status" value="1"/>
</dbReference>
<sequence length="156" mass="17858">MQIQLSQKERMLLEDEKHQEGICIKKYQNYAEQAQDSQLKQLFNKLAGEEQHHYNIIDQMLQGQQPNLSHGQQPMAQGGQMQQSSYQGAMSNAGDEVLCSDLLATEKYVSGTYDTGIFEAVNPVIRQALQHIQHDEQQHGQDLFNYMNSHGMYNVK</sequence>
<gene>
    <name evidence="2" type="ORF">WY13_01505</name>
</gene>
<proteinExistence type="predicted"/>
<dbReference type="AlphaFoldDB" id="A0A166R3M5"/>
<dbReference type="InterPro" id="IPR003251">
    <property type="entry name" value="Rr_diiron-bd_dom"/>
</dbReference>
<dbReference type="Pfam" id="PF02915">
    <property type="entry name" value="Rubrerythrin"/>
    <property type="match status" value="1"/>
</dbReference>
<organism evidence="2 3">
    <name type="scientific">Clostridium ljungdahlii</name>
    <dbReference type="NCBI Taxonomy" id="1538"/>
    <lineage>
        <taxon>Bacteria</taxon>
        <taxon>Bacillati</taxon>
        <taxon>Bacillota</taxon>
        <taxon>Clostridia</taxon>
        <taxon>Eubacteriales</taxon>
        <taxon>Clostridiaceae</taxon>
        <taxon>Clostridium</taxon>
    </lineage>
</organism>
<dbReference type="Pfam" id="PF07875">
    <property type="entry name" value="Coat_F"/>
    <property type="match status" value="1"/>
</dbReference>
<reference evidence="2 3" key="1">
    <citation type="journal article" date="2015" name="Biotechnol. Bioeng.">
        <title>Genome sequence and phenotypic characterization of Caulobacter segnis.</title>
        <authorList>
            <person name="Patel S."/>
            <person name="Fletcher B."/>
            <person name="Scott D.C."/>
            <person name="Ely B."/>
        </authorList>
    </citation>
    <scope>NUCLEOTIDE SEQUENCE [LARGE SCALE GENOMIC DNA]</scope>
    <source>
        <strain evidence="2 3">ERI-2</strain>
    </source>
</reference>
<dbReference type="EMBL" id="LITT01000011">
    <property type="protein sequence ID" value="OAA90601.1"/>
    <property type="molecule type" value="Genomic_DNA"/>
</dbReference>
<evidence type="ECO:0000313" key="2">
    <source>
        <dbReference type="EMBL" id="OAA90601.1"/>
    </source>
</evidence>
<name>A0A166R3M5_9CLOT</name>
<evidence type="ECO:0000259" key="1">
    <source>
        <dbReference type="Pfam" id="PF02915"/>
    </source>
</evidence>
<dbReference type="PATRIC" id="fig|1538.10.peg.416"/>
<dbReference type="InterPro" id="IPR012347">
    <property type="entry name" value="Ferritin-like"/>
</dbReference>
<dbReference type="GO" id="GO:0046872">
    <property type="term" value="F:metal ion binding"/>
    <property type="evidence" value="ECO:0007669"/>
    <property type="project" value="InterPro"/>
</dbReference>
<accession>A0A166R3M5</accession>
<dbReference type="CDD" id="cd00657">
    <property type="entry name" value="Ferritin_like"/>
    <property type="match status" value="1"/>
</dbReference>
<protein>
    <submittedName>
        <fullName evidence="2">Coat F domain protein</fullName>
    </submittedName>
</protein>
<dbReference type="InterPro" id="IPR009078">
    <property type="entry name" value="Ferritin-like_SF"/>
</dbReference>
<dbReference type="Gene3D" id="1.20.1260.10">
    <property type="match status" value="1"/>
</dbReference>